<dbReference type="CDD" id="cd03124">
    <property type="entry name" value="alpha_CA_prokaryotic_like"/>
    <property type="match status" value="1"/>
</dbReference>
<dbReference type="Pfam" id="PF00010">
    <property type="entry name" value="HLH"/>
    <property type="match status" value="1"/>
</dbReference>
<keyword evidence="8 14" id="KW-0862">Zinc</keyword>
<evidence type="ECO:0000256" key="3">
    <source>
        <dbReference type="ARBA" id="ARBA00004123"/>
    </source>
</evidence>
<evidence type="ECO:0000256" key="7">
    <source>
        <dbReference type="ARBA" id="ARBA00022723"/>
    </source>
</evidence>
<evidence type="ECO:0000256" key="4">
    <source>
        <dbReference type="ARBA" id="ARBA00004470"/>
    </source>
</evidence>
<dbReference type="InterPro" id="IPR023561">
    <property type="entry name" value="Carbonic_anhydrase_a-class"/>
</dbReference>
<dbReference type="Pfam" id="PF00194">
    <property type="entry name" value="Carb_anhydrase"/>
    <property type="match status" value="1"/>
</dbReference>
<feature type="region of interest" description="Disordered" evidence="15">
    <location>
        <begin position="458"/>
        <end position="482"/>
    </location>
</feature>
<reference evidence="18 19" key="1">
    <citation type="submission" date="2021-05" db="EMBL/GenBank/DDBJ databases">
        <title>Genome Assembly of Synthetic Allotetraploid Brassica napus Reveals Homoeologous Exchanges between Subgenomes.</title>
        <authorList>
            <person name="Davis J.T."/>
        </authorList>
    </citation>
    <scope>NUCLEOTIDE SEQUENCE [LARGE SCALE GENOMIC DNA]</scope>
    <source>
        <strain evidence="19">cv. Da-Ae</strain>
        <tissue evidence="18">Seedling</tissue>
    </source>
</reference>
<evidence type="ECO:0000256" key="1">
    <source>
        <dbReference type="ARBA" id="ARBA00001947"/>
    </source>
</evidence>
<dbReference type="InterPro" id="IPR036398">
    <property type="entry name" value="CA_dom_sf"/>
</dbReference>
<accession>A0ABQ8CFR6</accession>
<dbReference type="InterPro" id="IPR041891">
    <property type="entry name" value="Alpha_CA_prokaryot-like"/>
</dbReference>
<name>A0ABQ8CFR6_BRANA</name>
<dbReference type="EC" id="4.2.1.1" evidence="6 14"/>
<comment type="similarity">
    <text evidence="5">Belongs to the alpha-class carbonic anhydrase family.</text>
</comment>
<gene>
    <name evidence="18" type="ORF">HID58_029602</name>
</gene>
<evidence type="ECO:0000256" key="5">
    <source>
        <dbReference type="ARBA" id="ARBA00006365"/>
    </source>
</evidence>
<dbReference type="InterPro" id="IPR001148">
    <property type="entry name" value="CA_dom"/>
</dbReference>
<keyword evidence="7 14" id="KW-0479">Metal-binding</keyword>
<dbReference type="PROSITE" id="PS00162">
    <property type="entry name" value="ALPHA_CA_1"/>
    <property type="match status" value="1"/>
</dbReference>
<evidence type="ECO:0000256" key="6">
    <source>
        <dbReference type="ARBA" id="ARBA00012925"/>
    </source>
</evidence>
<protein>
    <recommendedName>
        <fullName evidence="6 14">Carbonic anhydrase</fullName>
        <ecNumber evidence="6 14">4.2.1.1</ecNumber>
    </recommendedName>
</protein>
<keyword evidence="12" id="KW-0539">Nucleus</keyword>
<evidence type="ECO:0000256" key="11">
    <source>
        <dbReference type="ARBA" id="ARBA00023239"/>
    </source>
</evidence>
<feature type="non-terminal residue" evidence="18">
    <location>
        <position position="1"/>
    </location>
</feature>
<dbReference type="PANTHER" id="PTHR18952">
    <property type="entry name" value="CARBONIC ANHYDRASE"/>
    <property type="match status" value="1"/>
</dbReference>
<sequence length="736" mass="84159">KKKKKNRSVDKRHSNTSQSRPSDLKITEKNRRIQMEDLYLELNSLLPQTSRELPLPDQLDEAANYIKELQVSVEKNRERKRKLVTTAALEKLNSTGSSSMSSSVDVSVPKRLPRIEIQETGPILHISLVTSLEHKFMFHEIIRILTEELGAGLTHAGYSIVDDAVFHIFDCKVEDCDFGATSRISENLKKLVNNDETPFTYERNPEKGPEGWGKINPHWKTCNTGKFQSPIDLTNARVSIIRDEAWRRQYKPAPAVIVNRGHDVMVSWKGDAGKITIRRTEYKLVQCHWHSPSEHTVNGTRYDMELHMVHTSAGGKTAVIGVLYKLGKPNEFLTRLLDGIKTVGKEQRDLGIVEPRTIRFQTKKFYRYIGSLTVPPCTEGVIWTVVKRVNTISMEQIAALRSAVDDGYETNSRPVQERNGRSVWFYDPNALSQSQKSFNPKTIKPNRRCSMETLTSTIQLPEDTSRDSSKVTPSLDSNPLAKHGNQHRVRVFSTSIRVSPAWSLISCEGKELIGFHGCKTWDLPKSLASYIPLSLQYYTASSNSLVLLERHCSDYYSCYVGTPVLQQSKSLRQMLTLVGWFSDSCRQGWCRFGLQTSLKTKDNISCRLSMCIYSSETAVWTSKIVHCSTLVSSIRVKTLNGTVYFNRRLEPNILVSHDFYSESDHSRVVPFPEHLNHNNCNDVLTTSRVFFMYISRLLAQKGENIFKIWRLNNYESWQLSWEMPWLLFFTRVNASV</sequence>
<evidence type="ECO:0000256" key="15">
    <source>
        <dbReference type="SAM" id="MobiDB-lite"/>
    </source>
</evidence>
<dbReference type="Gene3D" id="4.10.280.10">
    <property type="entry name" value="Helix-loop-helix DNA-binding domain"/>
    <property type="match status" value="1"/>
</dbReference>
<dbReference type="InterPro" id="IPR011598">
    <property type="entry name" value="bHLH_dom"/>
</dbReference>
<dbReference type="PROSITE" id="PS50888">
    <property type="entry name" value="BHLH"/>
    <property type="match status" value="1"/>
</dbReference>
<evidence type="ECO:0000256" key="12">
    <source>
        <dbReference type="ARBA" id="ARBA00023242"/>
    </source>
</evidence>
<comment type="catalytic activity">
    <reaction evidence="13 14">
        <text>hydrogencarbonate + H(+) = CO2 + H2O</text>
        <dbReference type="Rhea" id="RHEA:10748"/>
        <dbReference type="ChEBI" id="CHEBI:15377"/>
        <dbReference type="ChEBI" id="CHEBI:15378"/>
        <dbReference type="ChEBI" id="CHEBI:16526"/>
        <dbReference type="ChEBI" id="CHEBI:17544"/>
        <dbReference type="EC" id="4.2.1.1"/>
    </reaction>
</comment>
<keyword evidence="9" id="KW-0805">Transcription regulation</keyword>
<dbReference type="Gene3D" id="3.10.200.10">
    <property type="entry name" value="Alpha carbonic anhydrase"/>
    <property type="match status" value="1"/>
</dbReference>
<comment type="subcellular location">
    <subcellularLocation>
        <location evidence="3">Nucleus</location>
    </subcellularLocation>
    <subcellularLocation>
        <location evidence="4">Plastid</location>
        <location evidence="4">Chloroplast stroma</location>
    </subcellularLocation>
</comment>
<dbReference type="EMBL" id="JAGKQM010000008">
    <property type="protein sequence ID" value="KAH0915156.1"/>
    <property type="molecule type" value="Genomic_DNA"/>
</dbReference>
<dbReference type="PROSITE" id="PS51144">
    <property type="entry name" value="ALPHA_CA_2"/>
    <property type="match status" value="1"/>
</dbReference>
<dbReference type="SUPFAM" id="SSF51069">
    <property type="entry name" value="Carbonic anhydrase"/>
    <property type="match status" value="1"/>
</dbReference>
<organism evidence="18 19">
    <name type="scientific">Brassica napus</name>
    <name type="common">Rape</name>
    <dbReference type="NCBI Taxonomy" id="3708"/>
    <lineage>
        <taxon>Eukaryota</taxon>
        <taxon>Viridiplantae</taxon>
        <taxon>Streptophyta</taxon>
        <taxon>Embryophyta</taxon>
        <taxon>Tracheophyta</taxon>
        <taxon>Spermatophyta</taxon>
        <taxon>Magnoliopsida</taxon>
        <taxon>eudicotyledons</taxon>
        <taxon>Gunneridae</taxon>
        <taxon>Pentapetalae</taxon>
        <taxon>rosids</taxon>
        <taxon>malvids</taxon>
        <taxon>Brassicales</taxon>
        <taxon>Brassicaceae</taxon>
        <taxon>Brassiceae</taxon>
        <taxon>Brassica</taxon>
    </lineage>
</organism>
<keyword evidence="19" id="KW-1185">Reference proteome</keyword>
<evidence type="ECO:0000313" key="18">
    <source>
        <dbReference type="EMBL" id="KAH0915156.1"/>
    </source>
</evidence>
<comment type="caution">
    <text evidence="18">The sequence shown here is derived from an EMBL/GenBank/DDBJ whole genome shotgun (WGS) entry which is preliminary data.</text>
</comment>
<evidence type="ECO:0000256" key="9">
    <source>
        <dbReference type="ARBA" id="ARBA00023015"/>
    </source>
</evidence>
<feature type="region of interest" description="Disordered" evidence="15">
    <location>
        <begin position="1"/>
        <end position="28"/>
    </location>
</feature>
<dbReference type="Pfam" id="PF24750">
    <property type="entry name" value="b-prop_At3g26010-like"/>
    <property type="match status" value="1"/>
</dbReference>
<proteinExistence type="inferred from homology"/>
<dbReference type="SUPFAM" id="SSF47459">
    <property type="entry name" value="HLH, helix-loop-helix DNA-binding domain"/>
    <property type="match status" value="1"/>
</dbReference>
<dbReference type="Proteomes" id="UP000824890">
    <property type="component" value="Unassembled WGS sequence"/>
</dbReference>
<dbReference type="InterPro" id="IPR056592">
    <property type="entry name" value="Beta-prop_At3g26010-like"/>
</dbReference>
<dbReference type="PANTHER" id="PTHR18952:SF271">
    <property type="entry name" value="ALPHA CARBONIC ANHYDRASE 4-RELATED"/>
    <property type="match status" value="1"/>
</dbReference>
<evidence type="ECO:0000259" key="16">
    <source>
        <dbReference type="PROSITE" id="PS50888"/>
    </source>
</evidence>
<dbReference type="SMART" id="SM01057">
    <property type="entry name" value="Carb_anhydrase"/>
    <property type="match status" value="1"/>
</dbReference>
<evidence type="ECO:0000256" key="10">
    <source>
        <dbReference type="ARBA" id="ARBA00023163"/>
    </source>
</evidence>
<evidence type="ECO:0000256" key="8">
    <source>
        <dbReference type="ARBA" id="ARBA00022833"/>
    </source>
</evidence>
<evidence type="ECO:0000313" key="19">
    <source>
        <dbReference type="Proteomes" id="UP000824890"/>
    </source>
</evidence>
<dbReference type="InterPro" id="IPR036638">
    <property type="entry name" value="HLH_DNA-bd_sf"/>
</dbReference>
<dbReference type="InterPro" id="IPR018338">
    <property type="entry name" value="Carbonic_anhydrase_a-class_CS"/>
</dbReference>
<evidence type="ECO:0000256" key="2">
    <source>
        <dbReference type="ARBA" id="ARBA00002904"/>
    </source>
</evidence>
<evidence type="ECO:0000256" key="14">
    <source>
        <dbReference type="RuleBase" id="RU367011"/>
    </source>
</evidence>
<evidence type="ECO:0000259" key="17">
    <source>
        <dbReference type="PROSITE" id="PS51144"/>
    </source>
</evidence>
<comment type="function">
    <text evidence="2 14">Reversible hydration of carbon dioxide.</text>
</comment>
<keyword evidence="10" id="KW-0804">Transcription</keyword>
<keyword evidence="11 14" id="KW-0456">Lyase</keyword>
<feature type="domain" description="BHLH" evidence="16">
    <location>
        <begin position="19"/>
        <end position="69"/>
    </location>
</feature>
<evidence type="ECO:0000256" key="13">
    <source>
        <dbReference type="ARBA" id="ARBA00048348"/>
    </source>
</evidence>
<comment type="cofactor">
    <cofactor evidence="1 14">
        <name>Zn(2+)</name>
        <dbReference type="ChEBI" id="CHEBI:29105"/>
    </cofactor>
</comment>
<comment type="similarity">
    <text evidence="14">Belongs to the alpha-carbonic anhydrase family.</text>
</comment>
<feature type="domain" description="Alpha-carbonic anhydrase" evidence="17">
    <location>
        <begin position="197"/>
        <end position="427"/>
    </location>
</feature>